<feature type="compositionally biased region" description="Basic and acidic residues" evidence="2">
    <location>
        <begin position="213"/>
        <end position="236"/>
    </location>
</feature>
<feature type="compositionally biased region" description="Low complexity" evidence="2">
    <location>
        <begin position="202"/>
        <end position="212"/>
    </location>
</feature>
<feature type="compositionally biased region" description="Basic and acidic residues" evidence="2">
    <location>
        <begin position="380"/>
        <end position="396"/>
    </location>
</feature>
<feature type="compositionally biased region" description="Basic residues" evidence="2">
    <location>
        <begin position="1087"/>
        <end position="1100"/>
    </location>
</feature>
<reference evidence="3" key="1">
    <citation type="submission" date="2021-03" db="EMBL/GenBank/DDBJ databases">
        <authorList>
            <person name="Tagirdzhanova G."/>
        </authorList>
    </citation>
    <scope>NUCLEOTIDE SEQUENCE</scope>
</reference>
<feature type="region of interest" description="Disordered" evidence="2">
    <location>
        <begin position="1"/>
        <end position="35"/>
    </location>
</feature>
<proteinExistence type="predicted"/>
<feature type="region of interest" description="Disordered" evidence="2">
    <location>
        <begin position="360"/>
        <end position="433"/>
    </location>
</feature>
<accession>A0A8H3EC13</accession>
<feature type="compositionally biased region" description="Basic and acidic residues" evidence="2">
    <location>
        <begin position="407"/>
        <end position="432"/>
    </location>
</feature>
<feature type="region of interest" description="Disordered" evidence="2">
    <location>
        <begin position="109"/>
        <end position="132"/>
    </location>
</feature>
<name>A0A8H3EC13_9LECA</name>
<evidence type="ECO:0000313" key="4">
    <source>
        <dbReference type="Proteomes" id="UP000664203"/>
    </source>
</evidence>
<gene>
    <name evidence="3" type="ORF">ALECFALPRED_006244</name>
</gene>
<evidence type="ECO:0000313" key="3">
    <source>
        <dbReference type="EMBL" id="CAF9904286.1"/>
    </source>
</evidence>
<dbReference type="EMBL" id="CAJPDR010000004">
    <property type="protein sequence ID" value="CAF9904286.1"/>
    <property type="molecule type" value="Genomic_DNA"/>
</dbReference>
<feature type="region of interest" description="Disordered" evidence="2">
    <location>
        <begin position="1042"/>
        <end position="1100"/>
    </location>
</feature>
<dbReference type="AlphaFoldDB" id="A0A8H3EC13"/>
<keyword evidence="1" id="KW-0175">Coiled coil</keyword>
<protein>
    <submittedName>
        <fullName evidence="3">Uncharacterized protein</fullName>
    </submittedName>
</protein>
<keyword evidence="4" id="KW-1185">Reference proteome</keyword>
<feature type="compositionally biased region" description="Low complexity" evidence="2">
    <location>
        <begin position="181"/>
        <end position="192"/>
    </location>
</feature>
<comment type="caution">
    <text evidence="3">The sequence shown here is derived from an EMBL/GenBank/DDBJ whole genome shotgun (WGS) entry which is preliminary data.</text>
</comment>
<feature type="region of interest" description="Disordered" evidence="2">
    <location>
        <begin position="172"/>
        <end position="236"/>
    </location>
</feature>
<evidence type="ECO:0000256" key="2">
    <source>
        <dbReference type="SAM" id="MobiDB-lite"/>
    </source>
</evidence>
<feature type="compositionally biased region" description="Polar residues" evidence="2">
    <location>
        <begin position="13"/>
        <end position="27"/>
    </location>
</feature>
<dbReference type="OrthoDB" id="3946750at2759"/>
<organism evidence="3 4">
    <name type="scientific">Alectoria fallacina</name>
    <dbReference type="NCBI Taxonomy" id="1903189"/>
    <lineage>
        <taxon>Eukaryota</taxon>
        <taxon>Fungi</taxon>
        <taxon>Dikarya</taxon>
        <taxon>Ascomycota</taxon>
        <taxon>Pezizomycotina</taxon>
        <taxon>Lecanoromycetes</taxon>
        <taxon>OSLEUM clade</taxon>
        <taxon>Lecanoromycetidae</taxon>
        <taxon>Lecanorales</taxon>
        <taxon>Lecanorineae</taxon>
        <taxon>Parmeliaceae</taxon>
        <taxon>Alectoria</taxon>
    </lineage>
</organism>
<feature type="coiled-coil region" evidence="1">
    <location>
        <begin position="558"/>
        <end position="616"/>
    </location>
</feature>
<sequence length="1129" mass="126682">MLSSRKVLEPQSLHGSTTRTILSSQSRTCHRPPSSLFSIRRDFSWGSKHKNTTSRAGKVCKGFGTQDLAGKDMTRKQLYRSTLWGNHHLRQYLPRYVPIQEWRFSSSWGRKSKTHSSSRSNAEANQEEEEKDWYTRWEKQKLRQYDDFMKKVEHDPYTALFGKTWLNFSGEGTEPKAARTPSPSSPKESSAPKNEKTTENWPSKSKPSSTKVSETKDNCGRQSKSETRTIQEHDHEYEIDPITNRKVLKKSAPPMSKVERNKPQIKDVGKTFRISIKRWNLVSPTPLDPRFIIADQAQPLLNSCPPSRDTPRPKLDCGNGWLAQEGFGNFKESKADVELTPQIHDAKPNTTVTKIESALDRHLSTKSTNGKNDRPQLLYKPEENKVEDVDLLRPSDVRASAGLRGNSPKETDVDKQARRQKLEKDYESRSFNRESQLAVEAESKKLVQKREVWPGEKNSGPELRFGSWLKGTLQDTKIRDKDTSKSAPAAWEIGLSDARGFDPVSVDQNPDSMLVSKTKLASEPSNAVASEAQAEARDKASKLKAQIVPFKAKLDVMKADYEALRQQWLQETRRLREKAAKKEEEMKAQRIAKRARDIHEEEIKNQKLAMEALEMRSSDGSINVARTALGKGTGNDDGEKPAPRRLQSFLPGEGDMASNVHEFAGRDRWYKRKAPHAMDAKDVEMDAKLQQIATDRALIREVRGIYEDTYGTIDTKHRQTHVLSTPSIESSGHPITSLSGRVALHAQLPSNGLGESQSSDTLEIIQKLFDQLREAQSLIQDYRSQTKQALGPSDPNTNMFKTSSAFERCVKQIVTTSGQLARVRPGDMMAQRYEEAIAATNSNIPTINSPLSTTAPKSTNVEIQKATKLNTYCILAYDSTTQKVSSAEATTLAPFSNEESLLPLDALNRLSNPGKFLPHVMSLGDKGYEPVSGTHSILVFKKETTPQKLAETKKTDAMKEPNPVPNLLDHLPVVSDNSIGNWAGNGSFDPITEENIAKYGLTQSDRIGAEQQKVKEAQKQAVEKMDKEEQKVEEARKTAMDGIEKGEQPFEEGSSASPNHRTSHKVHRQETVFSGSRQGRWVDNSVKHKKNKRTAGRRRKSVKRMLMAGAFTAACCYCVGVASEMMQSR</sequence>
<evidence type="ECO:0000256" key="1">
    <source>
        <dbReference type="SAM" id="Coils"/>
    </source>
</evidence>
<dbReference type="Proteomes" id="UP000664203">
    <property type="component" value="Unassembled WGS sequence"/>
</dbReference>